<dbReference type="Pfam" id="PF03999">
    <property type="entry name" value="MAP65_ASE1"/>
    <property type="match status" value="2"/>
</dbReference>
<keyword evidence="4" id="KW-1185">Reference proteome</keyword>
<dbReference type="InterPro" id="IPR007145">
    <property type="entry name" value="MAP65_Ase1_PRC1"/>
</dbReference>
<dbReference type="PANTHER" id="PTHR19321">
    <property type="entry name" value="PROTEIN REGULATOR OF CYTOKINESIS 1 PRC1-RELATED"/>
    <property type="match status" value="1"/>
</dbReference>
<dbReference type="PANTHER" id="PTHR19321:SF6">
    <property type="entry name" value="PROTEIN REGULATOR OF CYTOKINESIS 1"/>
    <property type="match status" value="1"/>
</dbReference>
<dbReference type="GO" id="GO:0005737">
    <property type="term" value="C:cytoplasm"/>
    <property type="evidence" value="ECO:0007669"/>
    <property type="project" value="TreeGrafter"/>
</dbReference>
<reference evidence="3" key="1">
    <citation type="submission" date="2025-08" db="UniProtKB">
        <authorList>
            <consortium name="Ensembl"/>
        </authorList>
    </citation>
    <scope>IDENTIFICATION</scope>
</reference>
<feature type="region of interest" description="Disordered" evidence="2">
    <location>
        <begin position="426"/>
        <end position="445"/>
    </location>
</feature>
<dbReference type="Gene3D" id="1.20.58.1520">
    <property type="match status" value="1"/>
</dbReference>
<protein>
    <recommendedName>
        <fullName evidence="5">Protein regulator of cytokinesis 1</fullName>
    </recommendedName>
</protein>
<evidence type="ECO:0000313" key="3">
    <source>
        <dbReference type="Ensembl" id="ENSSMRP00000009094.1"/>
    </source>
</evidence>
<name>A0A8D0BJ01_SALMN</name>
<dbReference type="GeneTree" id="ENSGT00390000009453"/>
<reference evidence="3" key="2">
    <citation type="submission" date="2025-09" db="UniProtKB">
        <authorList>
            <consortium name="Ensembl"/>
        </authorList>
    </citation>
    <scope>IDENTIFICATION</scope>
</reference>
<dbReference type="GO" id="GO:1990023">
    <property type="term" value="C:mitotic spindle midzone"/>
    <property type="evidence" value="ECO:0007669"/>
    <property type="project" value="TreeGrafter"/>
</dbReference>
<feature type="coiled-coil region" evidence="1">
    <location>
        <begin position="51"/>
        <end position="135"/>
    </location>
</feature>
<dbReference type="AlphaFoldDB" id="A0A8D0BJ01"/>
<evidence type="ECO:0008006" key="5">
    <source>
        <dbReference type="Google" id="ProtNLM"/>
    </source>
</evidence>
<dbReference type="GO" id="GO:0008017">
    <property type="term" value="F:microtubule binding"/>
    <property type="evidence" value="ECO:0007669"/>
    <property type="project" value="InterPro"/>
</dbReference>
<evidence type="ECO:0000313" key="4">
    <source>
        <dbReference type="Proteomes" id="UP000694421"/>
    </source>
</evidence>
<sequence>MAKPARESADLASSLVNSVTQTMGKLLDLWNAMGVSKELQSERMAMVKMHIEILLNEMLQEEHNLKEKIENDIEMQKNHLNMIRHELRLDSYQIDDGLTIIQLVKQLRQALEGALKEKEERLKKMKQLQQEDQALCTELWSTPYYIPTGTVPSCLELAELNEHVRQLLKVKEQRLEAFFKLMREIRQCFKETGHIPDGTLENDILSDEEECICLTKNHLEDLQLLVHKLQGKKEGFNYHQADLIKRVQLLWDRLQWSQEKQEQLMRKTKKNWMITGKKCFYADLQRAAFQPFYNDDFSEEVLKQHDEELLKIKEVYEKNKYLYDGIHKWEAIWDRFIELEKKSTDPSRLLNRGGNLLKDERERAKIQKQLLKVAEELKKSIESWEVENSSSFLVNNSRFLDSMAHQLEQHKLKKDKPKISVKRDEFATPKAAAKRPADVNTPTPNKIHKVASNLTVLKASSCINIPSREKASGETNTPSPKLSLLPPSAISPPACRYLQKRRGSSVCVHFSDTHIQVFCQQMSTLPLQRMCGHHFQPLHMCSGQAKMAILATN</sequence>
<organism evidence="3 4">
    <name type="scientific">Salvator merianae</name>
    <name type="common">Argentine black and white tegu</name>
    <name type="synonym">Tupinambis merianae</name>
    <dbReference type="NCBI Taxonomy" id="96440"/>
    <lineage>
        <taxon>Eukaryota</taxon>
        <taxon>Metazoa</taxon>
        <taxon>Chordata</taxon>
        <taxon>Craniata</taxon>
        <taxon>Vertebrata</taxon>
        <taxon>Euteleostomi</taxon>
        <taxon>Lepidosauria</taxon>
        <taxon>Squamata</taxon>
        <taxon>Bifurcata</taxon>
        <taxon>Unidentata</taxon>
        <taxon>Episquamata</taxon>
        <taxon>Laterata</taxon>
        <taxon>Teiioidea</taxon>
        <taxon>Teiidae</taxon>
        <taxon>Salvator</taxon>
    </lineage>
</organism>
<dbReference type="Proteomes" id="UP000694421">
    <property type="component" value="Unplaced"/>
</dbReference>
<accession>A0A8D0BJ01</accession>
<dbReference type="Ensembl" id="ENSSMRT00000010596.1">
    <property type="protein sequence ID" value="ENSSMRP00000009094.1"/>
    <property type="gene ID" value="ENSSMRG00000007194.1"/>
</dbReference>
<evidence type="ECO:0000256" key="2">
    <source>
        <dbReference type="SAM" id="MobiDB-lite"/>
    </source>
</evidence>
<feature type="coiled-coil region" evidence="1">
    <location>
        <begin position="357"/>
        <end position="387"/>
    </location>
</feature>
<dbReference type="GO" id="GO:0051256">
    <property type="term" value="P:mitotic spindle midzone assembly"/>
    <property type="evidence" value="ECO:0007669"/>
    <property type="project" value="TreeGrafter"/>
</dbReference>
<keyword evidence="1" id="KW-0175">Coiled coil</keyword>
<evidence type="ECO:0000256" key="1">
    <source>
        <dbReference type="SAM" id="Coils"/>
    </source>
</evidence>
<proteinExistence type="predicted"/>